<dbReference type="Pfam" id="PF08239">
    <property type="entry name" value="SH3_3"/>
    <property type="match status" value="1"/>
</dbReference>
<name>A0A0D5YRI1_9FLAO</name>
<feature type="repeat" description="TPR" evidence="1">
    <location>
        <begin position="55"/>
        <end position="88"/>
    </location>
</feature>
<dbReference type="PROSITE" id="PS50005">
    <property type="entry name" value="TPR"/>
    <property type="match status" value="1"/>
</dbReference>
<dbReference type="HOGENOM" id="CLU_080147_0_0_10"/>
<dbReference type="AlphaFoldDB" id="A0A0D5YRI1"/>
<protein>
    <submittedName>
        <fullName evidence="5">Tetratricopeptide TPR_1 repeat-containing protein</fullName>
    </submittedName>
</protein>
<feature type="transmembrane region" description="Helical" evidence="2">
    <location>
        <begin position="159"/>
        <end position="182"/>
    </location>
</feature>
<dbReference type="KEGG" id="mlt:VC82_1237"/>
<gene>
    <name evidence="5" type="ORF">VC82_1237</name>
</gene>
<dbReference type="RefSeq" id="WP_045801585.1">
    <property type="nucleotide sequence ID" value="NZ_CP011071.1"/>
</dbReference>
<accession>A0A0D5YRI1</accession>
<dbReference type="Gene3D" id="2.30.30.40">
    <property type="entry name" value="SH3 Domains"/>
    <property type="match status" value="1"/>
</dbReference>
<dbReference type="InterPro" id="IPR019734">
    <property type="entry name" value="TPR_rpt"/>
</dbReference>
<proteinExistence type="predicted"/>
<keyword evidence="1" id="KW-0802">TPR repeat</keyword>
<dbReference type="Proteomes" id="UP000032726">
    <property type="component" value="Chromosome"/>
</dbReference>
<keyword evidence="3" id="KW-0732">Signal</keyword>
<dbReference type="InterPro" id="IPR011990">
    <property type="entry name" value="TPR-like_helical_dom_sf"/>
</dbReference>
<dbReference type="SMART" id="SM00028">
    <property type="entry name" value="TPR"/>
    <property type="match status" value="2"/>
</dbReference>
<evidence type="ECO:0000313" key="5">
    <source>
        <dbReference type="EMBL" id="AKA34872.1"/>
    </source>
</evidence>
<keyword evidence="2" id="KW-0812">Transmembrane</keyword>
<dbReference type="SUPFAM" id="SSF50044">
    <property type="entry name" value="SH3-domain"/>
    <property type="match status" value="1"/>
</dbReference>
<keyword evidence="2" id="KW-1133">Transmembrane helix</keyword>
<evidence type="ECO:0000313" key="6">
    <source>
        <dbReference type="Proteomes" id="UP000032726"/>
    </source>
</evidence>
<feature type="transmembrane region" description="Helical" evidence="2">
    <location>
        <begin position="130"/>
        <end position="150"/>
    </location>
</feature>
<feature type="chain" id="PRO_5002299903" evidence="3">
    <location>
        <begin position="20"/>
        <end position="253"/>
    </location>
</feature>
<organism evidence="5 6">
    <name type="scientific">Flagellimonas lutaonensis</name>
    <dbReference type="NCBI Taxonomy" id="516051"/>
    <lineage>
        <taxon>Bacteria</taxon>
        <taxon>Pseudomonadati</taxon>
        <taxon>Bacteroidota</taxon>
        <taxon>Flavobacteriia</taxon>
        <taxon>Flavobacteriales</taxon>
        <taxon>Flavobacteriaceae</taxon>
        <taxon>Flagellimonas</taxon>
    </lineage>
</organism>
<keyword evidence="6" id="KW-1185">Reference proteome</keyword>
<feature type="signal peptide" evidence="3">
    <location>
        <begin position="1"/>
        <end position="19"/>
    </location>
</feature>
<dbReference type="EMBL" id="CP011071">
    <property type="protein sequence ID" value="AKA34872.1"/>
    <property type="molecule type" value="Genomic_DNA"/>
</dbReference>
<reference evidence="5 6" key="1">
    <citation type="submission" date="2015-03" db="EMBL/GenBank/DDBJ databases">
        <title>Complete genome sequence of Muricauda lutaonensis CC-HSB-11T, isolated from a coastal hot spring.</title>
        <authorList>
            <person name="Kim K.M."/>
        </authorList>
    </citation>
    <scope>NUCLEOTIDE SEQUENCE [LARGE SCALE GENOMIC DNA]</scope>
    <source>
        <strain evidence="5 6">CC-HSB-11</strain>
    </source>
</reference>
<dbReference type="Gene3D" id="1.25.40.10">
    <property type="entry name" value="Tetratricopeptide repeat domain"/>
    <property type="match status" value="1"/>
</dbReference>
<evidence type="ECO:0000256" key="3">
    <source>
        <dbReference type="SAM" id="SignalP"/>
    </source>
</evidence>
<dbReference type="PROSITE" id="PS50293">
    <property type="entry name" value="TPR_REGION"/>
    <property type="match status" value="1"/>
</dbReference>
<feature type="domain" description="SH3b" evidence="4">
    <location>
        <begin position="202"/>
        <end position="247"/>
    </location>
</feature>
<keyword evidence="2" id="KW-0472">Membrane</keyword>
<sequence>MRMFTFNLLMVLSLFAAQAQTKNLFDEANEAYNAGDYQTAIALYQKIIEENHHSAELYFNLGNAHYKLNEIGPSIYYYEKALLLDPNDSEIKNNLAYAQNMRLDAIENMPKTTLNKFYDDVLGVFSFDQWAKLAVILSMAFVATYLFYYFSRSALKKRIAFISSMVILFWGIVCVTLSYLGYQQYKNDNPAIVLAEEVKITSEPNSRGQVVFTLHEGTKVNILDQFEGWSKIRIADGQTGWLPAEHIKALKDF</sequence>
<evidence type="ECO:0000259" key="4">
    <source>
        <dbReference type="Pfam" id="PF08239"/>
    </source>
</evidence>
<dbReference type="InterPro" id="IPR003646">
    <property type="entry name" value="SH3-like_bac-type"/>
</dbReference>
<dbReference type="InterPro" id="IPR036028">
    <property type="entry name" value="SH3-like_dom_sf"/>
</dbReference>
<dbReference type="Pfam" id="PF00515">
    <property type="entry name" value="TPR_1"/>
    <property type="match status" value="1"/>
</dbReference>
<evidence type="ECO:0000256" key="2">
    <source>
        <dbReference type="SAM" id="Phobius"/>
    </source>
</evidence>
<dbReference type="PATRIC" id="fig|516051.4.peg.1279"/>
<dbReference type="OrthoDB" id="9776208at2"/>
<evidence type="ECO:0000256" key="1">
    <source>
        <dbReference type="PROSITE-ProRule" id="PRU00339"/>
    </source>
</evidence>
<dbReference type="SUPFAM" id="SSF48452">
    <property type="entry name" value="TPR-like"/>
    <property type="match status" value="1"/>
</dbReference>
<dbReference type="STRING" id="516051.VC82_1237"/>